<accession>A0A9D4RPV9</accession>
<organism evidence="1 2">
    <name type="scientific">Dreissena polymorpha</name>
    <name type="common">Zebra mussel</name>
    <name type="synonym">Mytilus polymorpha</name>
    <dbReference type="NCBI Taxonomy" id="45954"/>
    <lineage>
        <taxon>Eukaryota</taxon>
        <taxon>Metazoa</taxon>
        <taxon>Spiralia</taxon>
        <taxon>Lophotrochozoa</taxon>
        <taxon>Mollusca</taxon>
        <taxon>Bivalvia</taxon>
        <taxon>Autobranchia</taxon>
        <taxon>Heteroconchia</taxon>
        <taxon>Euheterodonta</taxon>
        <taxon>Imparidentia</taxon>
        <taxon>Neoheterodontei</taxon>
        <taxon>Myida</taxon>
        <taxon>Dreissenoidea</taxon>
        <taxon>Dreissenidae</taxon>
        <taxon>Dreissena</taxon>
    </lineage>
</organism>
<sequence>MSLWFPSTGLLLRTRREEVPFLFLLRDLPNGLICRLLSHPTTPHLWKITTRSSTAGKMQSRASLRTCCSAE</sequence>
<comment type="caution">
    <text evidence="1">The sequence shown here is derived from an EMBL/GenBank/DDBJ whole genome shotgun (WGS) entry which is preliminary data.</text>
</comment>
<evidence type="ECO:0000313" key="1">
    <source>
        <dbReference type="EMBL" id="KAH3876539.1"/>
    </source>
</evidence>
<reference evidence="1" key="1">
    <citation type="journal article" date="2019" name="bioRxiv">
        <title>The Genome of the Zebra Mussel, Dreissena polymorpha: A Resource for Invasive Species Research.</title>
        <authorList>
            <person name="McCartney M.A."/>
            <person name="Auch B."/>
            <person name="Kono T."/>
            <person name="Mallez S."/>
            <person name="Zhang Y."/>
            <person name="Obille A."/>
            <person name="Becker A."/>
            <person name="Abrahante J.E."/>
            <person name="Garbe J."/>
            <person name="Badalamenti J.P."/>
            <person name="Herman A."/>
            <person name="Mangelson H."/>
            <person name="Liachko I."/>
            <person name="Sullivan S."/>
            <person name="Sone E.D."/>
            <person name="Koren S."/>
            <person name="Silverstein K.A.T."/>
            <person name="Beckman K.B."/>
            <person name="Gohl D.M."/>
        </authorList>
    </citation>
    <scope>NUCLEOTIDE SEQUENCE</scope>
    <source>
        <strain evidence="1">Duluth1</strain>
        <tissue evidence="1">Whole animal</tissue>
    </source>
</reference>
<evidence type="ECO:0000313" key="2">
    <source>
        <dbReference type="Proteomes" id="UP000828390"/>
    </source>
</evidence>
<protein>
    <submittedName>
        <fullName evidence="1">Uncharacterized protein</fullName>
    </submittedName>
</protein>
<keyword evidence="2" id="KW-1185">Reference proteome</keyword>
<proteinExistence type="predicted"/>
<reference evidence="1" key="2">
    <citation type="submission" date="2020-11" db="EMBL/GenBank/DDBJ databases">
        <authorList>
            <person name="McCartney M.A."/>
            <person name="Auch B."/>
            <person name="Kono T."/>
            <person name="Mallez S."/>
            <person name="Becker A."/>
            <person name="Gohl D.M."/>
            <person name="Silverstein K.A.T."/>
            <person name="Koren S."/>
            <person name="Bechman K.B."/>
            <person name="Herman A."/>
            <person name="Abrahante J.E."/>
            <person name="Garbe J."/>
        </authorList>
    </citation>
    <scope>NUCLEOTIDE SEQUENCE</scope>
    <source>
        <strain evidence="1">Duluth1</strain>
        <tissue evidence="1">Whole animal</tissue>
    </source>
</reference>
<name>A0A9D4RPV9_DREPO</name>
<dbReference type="Proteomes" id="UP000828390">
    <property type="component" value="Unassembled WGS sequence"/>
</dbReference>
<gene>
    <name evidence="1" type="ORF">DPMN_000384</name>
</gene>
<dbReference type="EMBL" id="JAIWYP010000001">
    <property type="protein sequence ID" value="KAH3876539.1"/>
    <property type="molecule type" value="Genomic_DNA"/>
</dbReference>
<dbReference type="AlphaFoldDB" id="A0A9D4RPV9"/>